<organism evidence="2 3">
    <name type="scientific">Streptomyces halobius</name>
    <dbReference type="NCBI Taxonomy" id="2879846"/>
    <lineage>
        <taxon>Bacteria</taxon>
        <taxon>Bacillati</taxon>
        <taxon>Actinomycetota</taxon>
        <taxon>Actinomycetes</taxon>
        <taxon>Kitasatosporales</taxon>
        <taxon>Streptomycetaceae</taxon>
        <taxon>Streptomyces</taxon>
    </lineage>
</organism>
<evidence type="ECO:0000313" key="3">
    <source>
        <dbReference type="Proteomes" id="UP000830115"/>
    </source>
</evidence>
<reference evidence="2" key="1">
    <citation type="submission" date="2021-10" db="EMBL/GenBank/DDBJ databases">
        <title>Streptomyces nigrumlapis sp.nov.,an antimicrobial producing actinobacterium isolated from Black Gobi rocks.</title>
        <authorList>
            <person name="Wen Y."/>
            <person name="Zhang W."/>
            <person name="Liu X.G."/>
        </authorList>
    </citation>
    <scope>NUCLEOTIDE SEQUENCE</scope>
    <source>
        <strain evidence="2">ST13-2-2</strain>
    </source>
</reference>
<proteinExistence type="predicted"/>
<evidence type="ECO:0000256" key="1">
    <source>
        <dbReference type="SAM" id="MobiDB-lite"/>
    </source>
</evidence>
<keyword evidence="3" id="KW-1185">Reference proteome</keyword>
<protein>
    <submittedName>
        <fullName evidence="2">Uncharacterized protein</fullName>
    </submittedName>
</protein>
<dbReference type="Proteomes" id="UP000830115">
    <property type="component" value="Chromosome"/>
</dbReference>
<gene>
    <name evidence="2" type="ORF">K9S39_39020</name>
</gene>
<name>A0ABY4MH69_9ACTN</name>
<evidence type="ECO:0000313" key="2">
    <source>
        <dbReference type="EMBL" id="UQA97073.1"/>
    </source>
</evidence>
<dbReference type="RefSeq" id="WP_248867990.1">
    <property type="nucleotide sequence ID" value="NZ_CP086322.1"/>
</dbReference>
<dbReference type="EMBL" id="CP086322">
    <property type="protein sequence ID" value="UQA97073.1"/>
    <property type="molecule type" value="Genomic_DNA"/>
</dbReference>
<sequence length="77" mass="7760">MYPTVPTGGRRHGAAAGRDAPLRPPVGHDRGEASEDPSEQAAAVAAIPVTAKAVMAVMAVAAMPAMSVAAVPARQSW</sequence>
<feature type="region of interest" description="Disordered" evidence="1">
    <location>
        <begin position="1"/>
        <end position="39"/>
    </location>
</feature>
<accession>A0ABY4MH69</accession>